<dbReference type="SUPFAM" id="SSF58104">
    <property type="entry name" value="Methyl-accepting chemotaxis protein (MCP) signaling domain"/>
    <property type="match status" value="1"/>
</dbReference>
<dbReference type="GO" id="GO:0007165">
    <property type="term" value="P:signal transduction"/>
    <property type="evidence" value="ECO:0007669"/>
    <property type="project" value="UniProtKB-KW"/>
</dbReference>
<dbReference type="Pfam" id="PF00015">
    <property type="entry name" value="MCPsignal"/>
    <property type="match status" value="1"/>
</dbReference>
<dbReference type="Gene3D" id="1.10.287.950">
    <property type="entry name" value="Methyl-accepting chemotaxis protein"/>
    <property type="match status" value="1"/>
</dbReference>
<keyword evidence="4" id="KW-1185">Reference proteome</keyword>
<dbReference type="EMBL" id="LVJI01000012">
    <property type="protein sequence ID" value="OAB47052.1"/>
    <property type="molecule type" value="Genomic_DNA"/>
</dbReference>
<evidence type="ECO:0000313" key="4">
    <source>
        <dbReference type="Proteomes" id="UP000077355"/>
    </source>
</evidence>
<keyword evidence="1" id="KW-0807">Transducer</keyword>
<evidence type="ECO:0000259" key="2">
    <source>
        <dbReference type="Pfam" id="PF00015"/>
    </source>
</evidence>
<proteinExistence type="predicted"/>
<dbReference type="GO" id="GO:0016020">
    <property type="term" value="C:membrane"/>
    <property type="evidence" value="ECO:0007669"/>
    <property type="project" value="InterPro"/>
</dbReference>
<dbReference type="InterPro" id="IPR004089">
    <property type="entry name" value="MCPsignal_dom"/>
</dbReference>
<dbReference type="AlphaFoldDB" id="A0A168PT77"/>
<reference evidence="3 4" key="1">
    <citation type="submission" date="2016-03" db="EMBL/GenBank/DDBJ databases">
        <title>Draft genome sequence of Paenibacillus antarcticus CECT 5836.</title>
        <authorList>
            <person name="Shin S.-K."/>
            <person name="Yi H."/>
        </authorList>
    </citation>
    <scope>NUCLEOTIDE SEQUENCE [LARGE SCALE GENOMIC DNA]</scope>
    <source>
        <strain evidence="3 4">CECT 5836</strain>
    </source>
</reference>
<protein>
    <recommendedName>
        <fullName evidence="2">Methyl-accepting transducer domain-containing protein</fullName>
    </recommendedName>
</protein>
<dbReference type="Proteomes" id="UP000077355">
    <property type="component" value="Unassembled WGS sequence"/>
</dbReference>
<accession>A0A168PT77</accession>
<dbReference type="PANTHER" id="PTHR32089">
    <property type="entry name" value="METHYL-ACCEPTING CHEMOTAXIS PROTEIN MCPB"/>
    <property type="match status" value="1"/>
</dbReference>
<comment type="caution">
    <text evidence="3">The sequence shown here is derived from an EMBL/GenBank/DDBJ whole genome shotgun (WGS) entry which is preliminary data.</text>
</comment>
<organism evidence="3 4">
    <name type="scientific">Paenibacillus antarcticus</name>
    <dbReference type="NCBI Taxonomy" id="253703"/>
    <lineage>
        <taxon>Bacteria</taxon>
        <taxon>Bacillati</taxon>
        <taxon>Bacillota</taxon>
        <taxon>Bacilli</taxon>
        <taxon>Bacillales</taxon>
        <taxon>Paenibacillaceae</taxon>
        <taxon>Paenibacillus</taxon>
    </lineage>
</organism>
<feature type="domain" description="Methyl-accepting transducer" evidence="2">
    <location>
        <begin position="2"/>
        <end position="61"/>
    </location>
</feature>
<sequence length="63" mass="6708">MGFAVVATEIRKLASQTDAFVLNISELINSIQTDSAMAVKVMNEGLIEVNAGLHEVGEAEIAF</sequence>
<evidence type="ECO:0000313" key="3">
    <source>
        <dbReference type="EMBL" id="OAB47052.1"/>
    </source>
</evidence>
<name>A0A168PT77_9BACL</name>
<dbReference type="PANTHER" id="PTHR32089:SF112">
    <property type="entry name" value="LYSOZYME-LIKE PROTEIN-RELATED"/>
    <property type="match status" value="1"/>
</dbReference>
<evidence type="ECO:0000256" key="1">
    <source>
        <dbReference type="ARBA" id="ARBA00023224"/>
    </source>
</evidence>
<gene>
    <name evidence="3" type="ORF">PBAT_08320</name>
</gene>